<dbReference type="InterPro" id="IPR013902">
    <property type="entry name" value="Mug135-like_C"/>
</dbReference>
<dbReference type="Proteomes" id="UP000383932">
    <property type="component" value="Unassembled WGS sequence"/>
</dbReference>
<name>A0A5N5QEY5_9AGAM</name>
<dbReference type="Gene3D" id="3.90.20.10">
    <property type="match status" value="2"/>
</dbReference>
<organism evidence="3 4">
    <name type="scientific">Ceratobasidium theobromae</name>
    <dbReference type="NCBI Taxonomy" id="1582974"/>
    <lineage>
        <taxon>Eukaryota</taxon>
        <taxon>Fungi</taxon>
        <taxon>Dikarya</taxon>
        <taxon>Basidiomycota</taxon>
        <taxon>Agaricomycotina</taxon>
        <taxon>Agaricomycetes</taxon>
        <taxon>Cantharellales</taxon>
        <taxon>Ceratobasidiaceae</taxon>
        <taxon>Ceratobasidium</taxon>
    </lineage>
</organism>
<reference evidence="3 4" key="1">
    <citation type="journal article" date="2019" name="Fungal Biol. Biotechnol.">
        <title>Draft genome sequence of fastidious pathogen Ceratobasidium theobromae, which causes vascular-streak dieback in Theobroma cacao.</title>
        <authorList>
            <person name="Ali S.S."/>
            <person name="Asman A."/>
            <person name="Shao J."/>
            <person name="Firmansyah A.P."/>
            <person name="Susilo A.W."/>
            <person name="Rosmana A."/>
            <person name="McMahon P."/>
            <person name="Junaid M."/>
            <person name="Guest D."/>
            <person name="Kheng T.Y."/>
            <person name="Meinhardt L.W."/>
            <person name="Bailey B.A."/>
        </authorList>
    </citation>
    <scope>NUCLEOTIDE SEQUENCE [LARGE SCALE GENOMIC DNA]</scope>
    <source>
        <strain evidence="3 4">CT2</strain>
    </source>
</reference>
<comment type="similarity">
    <text evidence="1">Belongs to the UPF0612 family.</text>
</comment>
<sequence length="404" mass="46581">MSQAMTTVLLPPPPPEHFSGVVPAAPANSPTLPDLINAILYYQQLGLSCYQALIRQDYPNDVSNIQSPGTEAGLAEKIASMVSKDVKAELNRSLTEAKEDMNTRFTLLDKRMDEQFKKVDEQFKGVDERFNKIDERFNKIDERFKGVDERFDKIDERFKGVDERFDKIDERFKGVDERFDKIDERFQDVDKRIEKLSADTGSQLRDIVHRLETQETQSNKASQFVREANEKLDTVSSQITKFEETTRELDLSVNNLQNNRDIVAIVKQVVATEIRDVKEKVSQIDQRLGTMQTALADTQQRLKQSQRTQRLQLNHLALRGPWISIPNEEGVDPTQMPHDLPLLREHGSLNNLSREQIRQYILFYGIPPGRTRSEKSQFANTENWSTDYLEAMKKSLMLYITTPV</sequence>
<dbReference type="SUPFAM" id="SSF57997">
    <property type="entry name" value="Tropomyosin"/>
    <property type="match status" value="1"/>
</dbReference>
<evidence type="ECO:0000313" key="3">
    <source>
        <dbReference type="EMBL" id="KAB5590016.1"/>
    </source>
</evidence>
<dbReference type="AlphaFoldDB" id="A0A5N5QEY5"/>
<evidence type="ECO:0000313" key="4">
    <source>
        <dbReference type="Proteomes" id="UP000383932"/>
    </source>
</evidence>
<accession>A0A5N5QEY5</accession>
<protein>
    <recommendedName>
        <fullName evidence="2">Mug135-like C-terminal domain-containing protein</fullName>
    </recommendedName>
</protein>
<comment type="caution">
    <text evidence="3">The sequence shown here is derived from an EMBL/GenBank/DDBJ whole genome shotgun (WGS) entry which is preliminary data.</text>
</comment>
<dbReference type="OrthoDB" id="2122982at2759"/>
<evidence type="ECO:0000259" key="2">
    <source>
        <dbReference type="Pfam" id="PF08593"/>
    </source>
</evidence>
<evidence type="ECO:0000256" key="1">
    <source>
        <dbReference type="ARBA" id="ARBA00005788"/>
    </source>
</evidence>
<keyword evidence="4" id="KW-1185">Reference proteome</keyword>
<feature type="domain" description="Mug135-like C-terminal" evidence="2">
    <location>
        <begin position="319"/>
        <end position="375"/>
    </location>
</feature>
<proteinExistence type="inferred from homology"/>
<dbReference type="EMBL" id="SSOP01000206">
    <property type="protein sequence ID" value="KAB5590016.1"/>
    <property type="molecule type" value="Genomic_DNA"/>
</dbReference>
<gene>
    <name evidence="3" type="ORF">CTheo_6541</name>
</gene>
<dbReference type="Pfam" id="PF08593">
    <property type="entry name" value="Mug135_C"/>
    <property type="match status" value="1"/>
</dbReference>